<keyword evidence="3" id="KW-1185">Reference proteome</keyword>
<keyword evidence="1" id="KW-0472">Membrane</keyword>
<feature type="transmembrane region" description="Helical" evidence="1">
    <location>
        <begin position="373"/>
        <end position="391"/>
    </location>
</feature>
<proteinExistence type="predicted"/>
<protein>
    <submittedName>
        <fullName evidence="2">Uncharacterized protein</fullName>
    </submittedName>
</protein>
<name>L2F739_9GAMM</name>
<dbReference type="EMBL" id="ANIN01000001">
    <property type="protein sequence ID" value="ELA08857.1"/>
    <property type="molecule type" value="Genomic_DNA"/>
</dbReference>
<evidence type="ECO:0000256" key="1">
    <source>
        <dbReference type="SAM" id="Phobius"/>
    </source>
</evidence>
<keyword evidence="1" id="KW-0812">Transmembrane</keyword>
<gene>
    <name evidence="2" type="ORF">MOMA_00555</name>
</gene>
<evidence type="ECO:0000313" key="2">
    <source>
        <dbReference type="EMBL" id="ELA08857.1"/>
    </source>
</evidence>
<dbReference type="AlphaFoldDB" id="L2F739"/>
<comment type="caution">
    <text evidence="2">The sequence shown here is derived from an EMBL/GenBank/DDBJ whole genome shotgun (WGS) entry which is preliminary data.</text>
</comment>
<dbReference type="Proteomes" id="UP000023795">
    <property type="component" value="Unassembled WGS sequence"/>
</dbReference>
<dbReference type="PATRIC" id="fig|1230338.3.peg.113"/>
<accession>L2F739</accession>
<organism evidence="2 3">
    <name type="scientific">Moraxella macacae 0408225</name>
    <dbReference type="NCBI Taxonomy" id="1230338"/>
    <lineage>
        <taxon>Bacteria</taxon>
        <taxon>Pseudomonadati</taxon>
        <taxon>Pseudomonadota</taxon>
        <taxon>Gammaproteobacteria</taxon>
        <taxon>Moraxellales</taxon>
        <taxon>Moraxellaceae</taxon>
        <taxon>Moraxella</taxon>
    </lineage>
</organism>
<evidence type="ECO:0000313" key="3">
    <source>
        <dbReference type="Proteomes" id="UP000023795"/>
    </source>
</evidence>
<keyword evidence="1" id="KW-1133">Transmembrane helix</keyword>
<sequence>MTGFIKKIKAMKMNRAKIMSKKNQKKRMRHAIHQRREDQIFKKVKTAGHFSYLSKHAVKRLRQRTQMTTVALTHLLDNGGMLNIGRIPGLNRQSLLFYSPKDEQCFVALRNDNIGKIITVWLLEYHKQLAWAVTEEQCKQAKQLYLDYQNQHDFLDHEPFLAKTPSQDLQSTVAPPAVTTSNANKAKPKRVLKYRLNHNSELVSLHSPVSKTHKSYIISALYISKQLQPSRRKLMRVSVDVNKYNDYNCHLILQDSALIGNIDAIIAQKRLQQGSIYALMISDKKNRHSEVIGLRNDYEALLYVKNYLKNYEQMLALLAKYHGHQRLLTWKPGKKQVTQQAISIDDCQNNGCQGGDCQNNGYQGDNHQGLPKWLLNLIFVMILVALIYQLLRRFGKFLPIKLFQNRHR</sequence>
<reference evidence="2 3" key="1">
    <citation type="journal article" date="2013" name="Genome Announc.">
        <title>Genome Sequence of Moraxella macacae 0408225, a Novel Bacterial Species Isolated from a Cynomolgus Macaque with Epistaxis.</title>
        <authorList>
            <person name="Ladner J.T."/>
            <person name="Whitehouse C.A."/>
            <person name="Koroleva G.I."/>
            <person name="Palacios G.F."/>
        </authorList>
    </citation>
    <scope>NUCLEOTIDE SEQUENCE [LARGE SCALE GENOMIC DNA]</scope>
    <source>
        <strain evidence="2 3">0408225</strain>
    </source>
</reference>